<dbReference type="Pfam" id="PF14441">
    <property type="entry name" value="OTT_1508_deam"/>
    <property type="match status" value="1"/>
</dbReference>
<keyword evidence="2" id="KW-1185">Reference proteome</keyword>
<organism evidence="1 2">
    <name type="scientific">Botryobasidium botryosum (strain FD-172 SS1)</name>
    <dbReference type="NCBI Taxonomy" id="930990"/>
    <lineage>
        <taxon>Eukaryota</taxon>
        <taxon>Fungi</taxon>
        <taxon>Dikarya</taxon>
        <taxon>Basidiomycota</taxon>
        <taxon>Agaricomycotina</taxon>
        <taxon>Agaricomycetes</taxon>
        <taxon>Cantharellales</taxon>
        <taxon>Botryobasidiaceae</taxon>
        <taxon>Botryobasidium</taxon>
    </lineage>
</organism>
<dbReference type="Proteomes" id="UP000027195">
    <property type="component" value="Unassembled WGS sequence"/>
</dbReference>
<dbReference type="HOGENOM" id="CLU_502460_0_0_1"/>
<dbReference type="InterPro" id="IPR027796">
    <property type="entry name" value="OTT_1508_deam-like"/>
</dbReference>
<evidence type="ECO:0000313" key="1">
    <source>
        <dbReference type="EMBL" id="KDQ18689.1"/>
    </source>
</evidence>
<accession>A0A067MSU8</accession>
<dbReference type="AlphaFoldDB" id="A0A067MSU8"/>
<gene>
    <name evidence="1" type="ORF">BOTBODRAFT_518644</name>
</gene>
<dbReference type="EMBL" id="KL198021">
    <property type="protein sequence ID" value="KDQ18689.1"/>
    <property type="molecule type" value="Genomic_DNA"/>
</dbReference>
<evidence type="ECO:0000313" key="2">
    <source>
        <dbReference type="Proteomes" id="UP000027195"/>
    </source>
</evidence>
<sequence>MPSSVDLHLLANGLLYGNATERIEHYFDESFGVGYGYNLPESLRNGSLRNFLDALTSVCVSTAGQREKVAVTLTENDDSVTLHIAHTEHASGETLVAFVHGIWTILQHISGAHRRDKTPSILNGEIVLPTHEKYSKSSLPLIATVYRRCWPKIISHIEKKWPTFRRICSSQPTTEALVDLARASDHLAGVKLLLSRDDLQSDDRVATEVFHLMYQLQMLCSYSGRNALHHTSFKDRDHYHPLQNYVWKSSLHFLHILNIWLYAKSPLADTRRLFTKELRVVYLVSPNHPIEYPSDIAQWHERLAEIYAKQEVWIYEGRRERAARAAMEKVACGPTRVHPECLLLVHHHNRLLYGIAHGVRNPLENYIGCSKQRPCYMCARFFRAYRHATSPSAPEFKTRDSRYKPDGLWAMPEINDTKLESRILDHMYGSLCRDLLRCLTDYGSPFYHIIGRVKKSQTRE</sequence>
<reference evidence="2" key="1">
    <citation type="journal article" date="2014" name="Proc. Natl. Acad. Sci. U.S.A.">
        <title>Extensive sampling of basidiomycete genomes demonstrates inadequacy of the white-rot/brown-rot paradigm for wood decay fungi.</title>
        <authorList>
            <person name="Riley R."/>
            <person name="Salamov A.A."/>
            <person name="Brown D.W."/>
            <person name="Nagy L.G."/>
            <person name="Floudas D."/>
            <person name="Held B.W."/>
            <person name="Levasseur A."/>
            <person name="Lombard V."/>
            <person name="Morin E."/>
            <person name="Otillar R."/>
            <person name="Lindquist E.A."/>
            <person name="Sun H."/>
            <person name="LaButti K.M."/>
            <person name="Schmutz J."/>
            <person name="Jabbour D."/>
            <person name="Luo H."/>
            <person name="Baker S.E."/>
            <person name="Pisabarro A.G."/>
            <person name="Walton J.D."/>
            <person name="Blanchette R.A."/>
            <person name="Henrissat B."/>
            <person name="Martin F."/>
            <person name="Cullen D."/>
            <person name="Hibbett D.S."/>
            <person name="Grigoriev I.V."/>
        </authorList>
    </citation>
    <scope>NUCLEOTIDE SEQUENCE [LARGE SCALE GENOMIC DNA]</scope>
    <source>
        <strain evidence="2">FD-172 SS1</strain>
    </source>
</reference>
<name>A0A067MSU8_BOTB1</name>
<proteinExistence type="predicted"/>
<dbReference type="InParanoid" id="A0A067MSU8"/>
<protein>
    <submittedName>
        <fullName evidence="1">Uncharacterized protein</fullName>
    </submittedName>
</protein>